<dbReference type="CDD" id="cd00683">
    <property type="entry name" value="Trans_IPPS_HH"/>
    <property type="match status" value="1"/>
</dbReference>
<dbReference type="InterPro" id="IPR002060">
    <property type="entry name" value="Squ/phyt_synthse"/>
</dbReference>
<dbReference type="InterPro" id="IPR044843">
    <property type="entry name" value="Trans_IPPS_bact-type"/>
</dbReference>
<accession>A0A154VRG4</accession>
<dbReference type="GO" id="GO:0016117">
    <property type="term" value="P:carotenoid biosynthetic process"/>
    <property type="evidence" value="ECO:0007669"/>
    <property type="project" value="InterPro"/>
</dbReference>
<dbReference type="PROSITE" id="PS01045">
    <property type="entry name" value="SQUALEN_PHYTOEN_SYN_2"/>
    <property type="match status" value="1"/>
</dbReference>
<gene>
    <name evidence="2" type="ORF">AUP43_12435</name>
</gene>
<dbReference type="GO" id="GO:0051996">
    <property type="term" value="F:squalene synthase [NAD(P)H] activity"/>
    <property type="evidence" value="ECO:0007669"/>
    <property type="project" value="InterPro"/>
</dbReference>
<evidence type="ECO:0000256" key="1">
    <source>
        <dbReference type="ARBA" id="ARBA00022679"/>
    </source>
</evidence>
<proteinExistence type="predicted"/>
<protein>
    <recommendedName>
        <fullName evidence="4">Squalene synthase HpnD</fullName>
    </recommendedName>
</protein>
<comment type="caution">
    <text evidence="2">The sequence shown here is derived from an EMBL/GenBank/DDBJ whole genome shotgun (WGS) entry which is preliminary data.</text>
</comment>
<dbReference type="Gene3D" id="1.10.600.10">
    <property type="entry name" value="Farnesyl Diphosphate Synthase"/>
    <property type="match status" value="1"/>
</dbReference>
<dbReference type="OrthoDB" id="9807580at2"/>
<dbReference type="STRING" id="580166.AUP43_12435"/>
<keyword evidence="1" id="KW-0808">Transferase</keyword>
<dbReference type="SUPFAM" id="SSF48576">
    <property type="entry name" value="Terpenoid synthases"/>
    <property type="match status" value="1"/>
</dbReference>
<evidence type="ECO:0000313" key="3">
    <source>
        <dbReference type="Proteomes" id="UP000076400"/>
    </source>
</evidence>
<evidence type="ECO:0000313" key="2">
    <source>
        <dbReference type="EMBL" id="KZD03903.1"/>
    </source>
</evidence>
<evidence type="ECO:0008006" key="4">
    <source>
        <dbReference type="Google" id="ProtNLM"/>
    </source>
</evidence>
<dbReference type="InterPro" id="IPR017828">
    <property type="entry name" value="SQ_synth_HpnD-like"/>
</dbReference>
<dbReference type="InterPro" id="IPR008949">
    <property type="entry name" value="Isoprenoid_synthase_dom_sf"/>
</dbReference>
<dbReference type="Pfam" id="PF00494">
    <property type="entry name" value="SQS_PSY"/>
    <property type="match status" value="1"/>
</dbReference>
<dbReference type="InterPro" id="IPR019845">
    <property type="entry name" value="Squalene/phytoene_synthase_CS"/>
</dbReference>
<name>A0A154VRG4_9PROT</name>
<dbReference type="SFLD" id="SFLDS00005">
    <property type="entry name" value="Isoprenoid_Synthase_Type_I"/>
    <property type="match status" value="1"/>
</dbReference>
<dbReference type="AlphaFoldDB" id="A0A154VRG4"/>
<dbReference type="NCBIfam" id="TIGR03465">
    <property type="entry name" value="HpnD"/>
    <property type="match status" value="1"/>
</dbReference>
<dbReference type="Proteomes" id="UP000076400">
    <property type="component" value="Unassembled WGS sequence"/>
</dbReference>
<reference evidence="2 3" key="1">
    <citation type="submission" date="2015-12" db="EMBL/GenBank/DDBJ databases">
        <title>Genome sequence of Oceanibaculum pacificum MCCC 1A02656.</title>
        <authorList>
            <person name="Lu L."/>
            <person name="Lai Q."/>
            <person name="Shao Z."/>
            <person name="Qian P."/>
        </authorList>
    </citation>
    <scope>NUCLEOTIDE SEQUENCE [LARGE SCALE GENOMIC DNA]</scope>
    <source>
        <strain evidence="2 3">MCCC 1A02656</strain>
    </source>
</reference>
<dbReference type="SFLD" id="SFLDG01212">
    <property type="entry name" value="Phytoene_synthase_like"/>
    <property type="match status" value="1"/>
</dbReference>
<dbReference type="GO" id="GO:0004311">
    <property type="term" value="F:geranylgeranyl diphosphate synthase activity"/>
    <property type="evidence" value="ECO:0007669"/>
    <property type="project" value="InterPro"/>
</dbReference>
<dbReference type="SFLD" id="SFLDG01018">
    <property type="entry name" value="Squalene/Phytoene_Synthase_Lik"/>
    <property type="match status" value="1"/>
</dbReference>
<dbReference type="PROSITE" id="PS01044">
    <property type="entry name" value="SQUALEN_PHYTOEN_SYN_1"/>
    <property type="match status" value="1"/>
</dbReference>
<organism evidence="2 3">
    <name type="scientific">Oceanibaculum pacificum</name>
    <dbReference type="NCBI Taxonomy" id="580166"/>
    <lineage>
        <taxon>Bacteria</taxon>
        <taxon>Pseudomonadati</taxon>
        <taxon>Pseudomonadota</taxon>
        <taxon>Alphaproteobacteria</taxon>
        <taxon>Rhodospirillales</taxon>
        <taxon>Oceanibaculaceae</taxon>
        <taxon>Oceanibaculum</taxon>
    </lineage>
</organism>
<keyword evidence="3" id="KW-1185">Reference proteome</keyword>
<dbReference type="PANTHER" id="PTHR31480">
    <property type="entry name" value="BIFUNCTIONAL LYCOPENE CYCLASE/PHYTOENE SYNTHASE"/>
    <property type="match status" value="1"/>
</dbReference>
<sequence length="282" mass="31169">MSALAEQAHVQAIVERSKSSFYWSMRLLPPAKRQAMFAIYAFCRELDDIADGPLPLAEKRALLEDWRREIAALYAGHPAHPIARALVEPVERYGLDRRWFEEIAAGMAMDAAGDIRAPSMPELQLYCRRVAGAVGMLSIAVYGAKGRDAADFALALGDAVQLTNILRDLKEDAAMGRLYLPAEMLEAVGIRETEPSAVLAHPGMARIAVAMVDWADQRYDDAEAALAKCDRAALRPAIVILATYRRLLDRLVETGLPADHRVRLRLGEKIWIALRSAVTLKP</sequence>
<dbReference type="InterPro" id="IPR033904">
    <property type="entry name" value="Trans_IPPS_HH"/>
</dbReference>
<dbReference type="RefSeq" id="WP_067558727.1">
    <property type="nucleotide sequence ID" value="NZ_LPXN01000139.1"/>
</dbReference>
<dbReference type="EMBL" id="LPXN01000139">
    <property type="protein sequence ID" value="KZD03903.1"/>
    <property type="molecule type" value="Genomic_DNA"/>
</dbReference>